<evidence type="ECO:0000256" key="4">
    <source>
        <dbReference type="ARBA" id="ARBA00022927"/>
    </source>
</evidence>
<proteinExistence type="inferred from homology"/>
<keyword evidence="5" id="KW-0333">Golgi apparatus</keyword>
<dbReference type="PANTHER" id="PTHR12965">
    <property type="entry name" value="VACUOLAR PROTEIN SORTING 54"/>
    <property type="match status" value="1"/>
</dbReference>
<evidence type="ECO:0000313" key="8">
    <source>
        <dbReference type="EMBL" id="KRX01113.1"/>
    </source>
</evidence>
<protein>
    <recommendedName>
        <fullName evidence="7">Vacuolar protein sorting-associated protein 54 C-terminal domain-containing protein</fullName>
    </recommendedName>
</protein>
<comment type="caution">
    <text evidence="8">The sequence shown here is derived from an EMBL/GenBank/DDBJ whole genome shotgun (WGS) entry which is preliminary data.</text>
</comment>
<organism evidence="8 9">
    <name type="scientific">Pseudocohnilembus persalinus</name>
    <name type="common">Ciliate</name>
    <dbReference type="NCBI Taxonomy" id="266149"/>
    <lineage>
        <taxon>Eukaryota</taxon>
        <taxon>Sar</taxon>
        <taxon>Alveolata</taxon>
        <taxon>Ciliophora</taxon>
        <taxon>Intramacronucleata</taxon>
        <taxon>Oligohymenophorea</taxon>
        <taxon>Scuticociliatia</taxon>
        <taxon>Philasterida</taxon>
        <taxon>Pseudocohnilembidae</taxon>
        <taxon>Pseudocohnilembus</taxon>
    </lineage>
</organism>
<comment type="similarity">
    <text evidence="2">Belongs to the VPS54 family.</text>
</comment>
<reference evidence="8 9" key="1">
    <citation type="journal article" date="2015" name="Sci. Rep.">
        <title>Genome of the facultative scuticociliatosis pathogen Pseudocohnilembus persalinus provides insight into its virulence through horizontal gene transfer.</title>
        <authorList>
            <person name="Xiong J."/>
            <person name="Wang G."/>
            <person name="Cheng J."/>
            <person name="Tian M."/>
            <person name="Pan X."/>
            <person name="Warren A."/>
            <person name="Jiang C."/>
            <person name="Yuan D."/>
            <person name="Miao W."/>
        </authorList>
    </citation>
    <scope>NUCLEOTIDE SEQUENCE [LARGE SCALE GENOMIC DNA]</scope>
    <source>
        <strain evidence="8">36N120E</strain>
    </source>
</reference>
<dbReference type="AlphaFoldDB" id="A0A0V0QFY0"/>
<keyword evidence="9" id="KW-1185">Reference proteome</keyword>
<dbReference type="GO" id="GO:0019905">
    <property type="term" value="F:syntaxin binding"/>
    <property type="evidence" value="ECO:0007669"/>
    <property type="project" value="TreeGrafter"/>
</dbReference>
<dbReference type="InParanoid" id="A0A0V0QFY0"/>
<feature type="domain" description="Vacuolar protein sorting-associated protein 54 C-terminal" evidence="7">
    <location>
        <begin position="105"/>
        <end position="235"/>
    </location>
</feature>
<dbReference type="InterPro" id="IPR039745">
    <property type="entry name" value="Vps54"/>
</dbReference>
<accession>A0A0V0QFY0</accession>
<evidence type="ECO:0000256" key="6">
    <source>
        <dbReference type="ARBA" id="ARBA00023054"/>
    </source>
</evidence>
<dbReference type="EMBL" id="LDAU01000176">
    <property type="protein sequence ID" value="KRX01113.1"/>
    <property type="molecule type" value="Genomic_DNA"/>
</dbReference>
<evidence type="ECO:0000256" key="1">
    <source>
        <dbReference type="ARBA" id="ARBA00004601"/>
    </source>
</evidence>
<gene>
    <name evidence="8" type="ORF">PPERSA_08214</name>
</gene>
<name>A0A0V0QFY0_PSEPJ</name>
<dbReference type="InterPro" id="IPR012501">
    <property type="entry name" value="Vps54_C"/>
</dbReference>
<evidence type="ECO:0000256" key="2">
    <source>
        <dbReference type="ARBA" id="ARBA00009150"/>
    </source>
</evidence>
<evidence type="ECO:0000259" key="7">
    <source>
        <dbReference type="Pfam" id="PF07928"/>
    </source>
</evidence>
<dbReference type="GO" id="GO:0042147">
    <property type="term" value="P:retrograde transport, endosome to Golgi"/>
    <property type="evidence" value="ECO:0007669"/>
    <property type="project" value="InterPro"/>
</dbReference>
<dbReference type="GO" id="GO:0000938">
    <property type="term" value="C:GARP complex"/>
    <property type="evidence" value="ECO:0007669"/>
    <property type="project" value="InterPro"/>
</dbReference>
<sequence>MENDLWTPKDINYEYYEIIKIIVIQEMQLEKKQSQQQSFAVLDQINDPNSSMNMQLNTDRIIDDDEIIMNKDKLDNTIIEDDNRNSLQKQLDVKIMKNELYIEGNKYKVPACLLSLLKKMSLYIKLETNYVRGQSKIDTFEYLLNLIKYYCDYSYQLIADSKALNFKKMDKITSKNLSLCLLCLILINKHLIPPLKDKIQAIEEQSKLIQRCEKIQQAYKKKIDLFFQTITSILVELIQDFCEEIQELQWNNTQIKFTCPTKGSAQILQNTRALYLAIEEFFMPEYLIRIFEDIFIKMNDLYLPTLEKIEIENKVCAKRIEEELEYVQQEIFQLQIMKLMPSEIQKKTEKEIQRIINEKVFAFLADNAE</sequence>
<keyword evidence="4" id="KW-0653">Protein transport</keyword>
<dbReference type="Pfam" id="PF07928">
    <property type="entry name" value="Vps54"/>
    <property type="match status" value="1"/>
</dbReference>
<keyword evidence="6" id="KW-0175">Coiled coil</keyword>
<comment type="subcellular location">
    <subcellularLocation>
        <location evidence="1">Golgi apparatus</location>
        <location evidence="1">trans-Golgi network</location>
    </subcellularLocation>
</comment>
<evidence type="ECO:0000313" key="9">
    <source>
        <dbReference type="Proteomes" id="UP000054937"/>
    </source>
</evidence>
<evidence type="ECO:0000256" key="3">
    <source>
        <dbReference type="ARBA" id="ARBA00022448"/>
    </source>
</evidence>
<dbReference type="GO" id="GO:0015031">
    <property type="term" value="P:protein transport"/>
    <property type="evidence" value="ECO:0007669"/>
    <property type="project" value="UniProtKB-KW"/>
</dbReference>
<dbReference type="Proteomes" id="UP000054937">
    <property type="component" value="Unassembled WGS sequence"/>
</dbReference>
<dbReference type="GO" id="GO:0006896">
    <property type="term" value="P:Golgi to vacuole transport"/>
    <property type="evidence" value="ECO:0007669"/>
    <property type="project" value="TreeGrafter"/>
</dbReference>
<evidence type="ECO:0000256" key="5">
    <source>
        <dbReference type="ARBA" id="ARBA00023034"/>
    </source>
</evidence>
<keyword evidence="3" id="KW-0813">Transport</keyword>
<dbReference type="PANTHER" id="PTHR12965:SF0">
    <property type="entry name" value="VACUOLAR PROTEIN SORTING-ASSOCIATED PROTEIN 54"/>
    <property type="match status" value="1"/>
</dbReference>
<dbReference type="GO" id="GO:0005829">
    <property type="term" value="C:cytosol"/>
    <property type="evidence" value="ECO:0007669"/>
    <property type="project" value="GOC"/>
</dbReference>
<dbReference type="OrthoDB" id="298279at2759"/>